<keyword evidence="6" id="KW-0968">Cytoplasmic vesicle</keyword>
<evidence type="ECO:0000256" key="4">
    <source>
        <dbReference type="ARBA" id="ARBA00022490"/>
    </source>
</evidence>
<sequence>MAEERNFRVQFYEKVGLRELEERRALEALLREEPVDGRRLSVWCRRCVVPWGWRPLVWRLLLAVTPRHPEAQQYVRHQQTLTYQELWRTVKSLRLHHPPPHVPAHLLHYSDHPRTNGVGDHYASDNPQPHHYVLMWLVSEARLLHNTRQQLQQQECRQFLAITRRMTSFYQDPVEVLHVSLALFDLIRRNRGIVMEALAEATGHLRRENQTLHQHLLTTGLFSADLLTDVCLGLFYEVLPDAAAGKVIDKVVTGAVAVLGCVMVALLLHLRQSLFTVNTVEGVSCVIAHIRPSEAETVVAAALDHWARLGHPRRP</sequence>
<keyword evidence="7" id="KW-0812">Transmembrane</keyword>
<evidence type="ECO:0000313" key="8">
    <source>
        <dbReference type="EMBL" id="KAK3859929.1"/>
    </source>
</evidence>
<dbReference type="Proteomes" id="UP001286313">
    <property type="component" value="Unassembled WGS sequence"/>
</dbReference>
<dbReference type="GO" id="GO:0031410">
    <property type="term" value="C:cytoplasmic vesicle"/>
    <property type="evidence" value="ECO:0007669"/>
    <property type="project" value="UniProtKB-SubCell"/>
</dbReference>
<keyword evidence="4" id="KW-0963">Cytoplasm</keyword>
<keyword evidence="3" id="KW-0343">GTPase activation</keyword>
<dbReference type="Gene3D" id="1.10.8.680">
    <property type="entry name" value="Ypt/Rab-GAP domain of gyp1p, domain 2"/>
    <property type="match status" value="1"/>
</dbReference>
<evidence type="ECO:0000256" key="5">
    <source>
        <dbReference type="ARBA" id="ARBA00023136"/>
    </source>
</evidence>
<organism evidence="9 10">
    <name type="scientific">Petrolisthes cinctipes</name>
    <name type="common">Flat porcelain crab</name>
    <dbReference type="NCBI Taxonomy" id="88211"/>
    <lineage>
        <taxon>Eukaryota</taxon>
        <taxon>Metazoa</taxon>
        <taxon>Ecdysozoa</taxon>
        <taxon>Arthropoda</taxon>
        <taxon>Crustacea</taxon>
        <taxon>Multicrustacea</taxon>
        <taxon>Malacostraca</taxon>
        <taxon>Eumalacostraca</taxon>
        <taxon>Eucarida</taxon>
        <taxon>Decapoda</taxon>
        <taxon>Pleocyemata</taxon>
        <taxon>Anomura</taxon>
        <taxon>Galatheoidea</taxon>
        <taxon>Porcellanidae</taxon>
        <taxon>Petrolisthes</taxon>
    </lineage>
</organism>
<dbReference type="EMBL" id="JAWQEG010001342">
    <property type="protein sequence ID" value="KAK3880241.1"/>
    <property type="molecule type" value="Genomic_DNA"/>
</dbReference>
<keyword evidence="10" id="KW-1185">Reference proteome</keyword>
<comment type="subcellular location">
    <subcellularLocation>
        <location evidence="2">Cytoplasmic vesicle</location>
    </subcellularLocation>
    <subcellularLocation>
        <location evidence="1">Endomembrane system</location>
    </subcellularLocation>
</comment>
<evidence type="ECO:0000313" key="10">
    <source>
        <dbReference type="Proteomes" id="UP001286313"/>
    </source>
</evidence>
<evidence type="ECO:0000256" key="3">
    <source>
        <dbReference type="ARBA" id="ARBA00022468"/>
    </source>
</evidence>
<feature type="transmembrane region" description="Helical" evidence="7">
    <location>
        <begin position="251"/>
        <end position="270"/>
    </location>
</feature>
<gene>
    <name evidence="9" type="ORF">Pcinc_015260</name>
    <name evidence="8" type="ORF">Pcinc_033984</name>
</gene>
<evidence type="ECO:0000256" key="7">
    <source>
        <dbReference type="SAM" id="Phobius"/>
    </source>
</evidence>
<reference evidence="9" key="1">
    <citation type="submission" date="2023-10" db="EMBL/GenBank/DDBJ databases">
        <title>Genome assemblies of two species of porcelain crab, Petrolisthes cinctipes and Petrolisthes manimaculis (Anomura: Porcellanidae).</title>
        <authorList>
            <person name="Angst P."/>
        </authorList>
    </citation>
    <scope>NUCLEOTIDE SEQUENCE</scope>
    <source>
        <strain evidence="9">PB745_01</strain>
        <tissue evidence="9">Gill</tissue>
    </source>
</reference>
<evidence type="ECO:0000256" key="1">
    <source>
        <dbReference type="ARBA" id="ARBA00004308"/>
    </source>
</evidence>
<evidence type="ECO:0000256" key="6">
    <source>
        <dbReference type="ARBA" id="ARBA00023329"/>
    </source>
</evidence>
<name>A0AAE1FUW5_PETCI</name>
<dbReference type="InterPro" id="IPR043039">
    <property type="entry name" value="TBC1D7_dom2"/>
</dbReference>
<dbReference type="PANTHER" id="PTHR13530">
    <property type="entry name" value="TBC1 DOMAIN FAMILY MEMBER 7"/>
    <property type="match status" value="1"/>
</dbReference>
<dbReference type="Gene3D" id="1.10.10.750">
    <property type="entry name" value="Ypt/Rab-GAP domain of gyp1p, domain 1"/>
    <property type="match status" value="1"/>
</dbReference>
<dbReference type="AlphaFoldDB" id="A0AAE1FUW5"/>
<dbReference type="PANTHER" id="PTHR13530:SF3">
    <property type="entry name" value="TBC1 DOMAIN FAMILY MEMBER 7"/>
    <property type="match status" value="1"/>
</dbReference>
<evidence type="ECO:0000313" key="9">
    <source>
        <dbReference type="EMBL" id="KAK3880241.1"/>
    </source>
</evidence>
<dbReference type="GO" id="GO:0005096">
    <property type="term" value="F:GTPase activator activity"/>
    <property type="evidence" value="ECO:0007669"/>
    <property type="project" value="UniProtKB-KW"/>
</dbReference>
<dbReference type="Gene3D" id="1.10.472.80">
    <property type="entry name" value="Ypt/Rab-GAP domain of gyp1p, domain 3"/>
    <property type="match status" value="1"/>
</dbReference>
<dbReference type="GO" id="GO:0012505">
    <property type="term" value="C:endomembrane system"/>
    <property type="evidence" value="ECO:0007669"/>
    <property type="project" value="UniProtKB-SubCell"/>
</dbReference>
<dbReference type="EMBL" id="JAWQEG010004866">
    <property type="protein sequence ID" value="KAK3859929.1"/>
    <property type="molecule type" value="Genomic_DNA"/>
</dbReference>
<evidence type="ECO:0000256" key="2">
    <source>
        <dbReference type="ARBA" id="ARBA00004541"/>
    </source>
</evidence>
<dbReference type="GO" id="GO:0032007">
    <property type="term" value="P:negative regulation of TOR signaling"/>
    <property type="evidence" value="ECO:0007669"/>
    <property type="project" value="TreeGrafter"/>
</dbReference>
<dbReference type="InterPro" id="IPR039842">
    <property type="entry name" value="TBC1D7"/>
</dbReference>
<keyword evidence="5 7" id="KW-0472">Membrane</keyword>
<protein>
    <recommendedName>
        <fullName evidence="11">TBC1 domain family member 7</fullName>
    </recommendedName>
</protein>
<proteinExistence type="predicted"/>
<evidence type="ECO:0008006" key="11">
    <source>
        <dbReference type="Google" id="ProtNLM"/>
    </source>
</evidence>
<keyword evidence="7" id="KW-1133">Transmembrane helix</keyword>
<comment type="caution">
    <text evidence="9">The sequence shown here is derived from an EMBL/GenBank/DDBJ whole genome shotgun (WGS) entry which is preliminary data.</text>
</comment>
<accession>A0AAE1FUW5</accession>